<evidence type="ECO:0000313" key="4">
    <source>
        <dbReference type="EMBL" id="MBN3556925.1"/>
    </source>
</evidence>
<dbReference type="AlphaFoldDB" id="A0AA40ZVS2"/>
<evidence type="ECO:0000313" key="5">
    <source>
        <dbReference type="Proteomes" id="UP000584663"/>
    </source>
</evidence>
<dbReference type="EMBL" id="JAFHKU010000090">
    <property type="protein sequence ID" value="MBN3556925.1"/>
    <property type="molecule type" value="Genomic_DNA"/>
</dbReference>
<dbReference type="RefSeq" id="WP_184106797.1">
    <property type="nucleotide sequence ID" value="NZ_JACHNX010000031.1"/>
</dbReference>
<proteinExistence type="predicted"/>
<dbReference type="InterPro" id="IPR039448">
    <property type="entry name" value="Beta_helix"/>
</dbReference>
<dbReference type="InterPro" id="IPR012334">
    <property type="entry name" value="Pectin_lyas_fold"/>
</dbReference>
<gene>
    <name evidence="3" type="ORF">GGQ89_003731</name>
    <name evidence="4" type="ORF">JYA60_01590</name>
</gene>
<reference evidence="3 5" key="1">
    <citation type="submission" date="2020-08" db="EMBL/GenBank/DDBJ databases">
        <title>Genomic Encyclopedia of Type Strains, Phase IV (KMG-IV): sequencing the most valuable type-strain genomes for metagenomic binning, comparative biology and taxonomic classification.</title>
        <authorList>
            <person name="Goeker M."/>
        </authorList>
    </citation>
    <scope>NUCLEOTIDE SEQUENCE [LARGE SCALE GENOMIC DNA]</scope>
    <source>
        <strain evidence="3 5">DSM 14562</strain>
    </source>
</reference>
<dbReference type="Proteomes" id="UP000584663">
    <property type="component" value="Unassembled WGS sequence"/>
</dbReference>
<feature type="compositionally biased region" description="Polar residues" evidence="1">
    <location>
        <begin position="399"/>
        <end position="414"/>
    </location>
</feature>
<evidence type="ECO:0000313" key="6">
    <source>
        <dbReference type="Proteomes" id="UP000704529"/>
    </source>
</evidence>
<dbReference type="InterPro" id="IPR006626">
    <property type="entry name" value="PbH1"/>
</dbReference>
<comment type="caution">
    <text evidence="4">The sequence shown here is derived from an EMBL/GenBank/DDBJ whole genome shotgun (WGS) entry which is preliminary data.</text>
</comment>
<dbReference type="SUPFAM" id="SSF51126">
    <property type="entry name" value="Pectin lyase-like"/>
    <property type="match status" value="1"/>
</dbReference>
<dbReference type="Pfam" id="PF13229">
    <property type="entry name" value="Beta_helix"/>
    <property type="match status" value="1"/>
</dbReference>
<organism evidence="4 6">
    <name type="scientific">Sphingomonas yabuuchiae</name>
    <dbReference type="NCBI Taxonomy" id="172044"/>
    <lineage>
        <taxon>Bacteria</taxon>
        <taxon>Pseudomonadati</taxon>
        <taxon>Pseudomonadota</taxon>
        <taxon>Alphaproteobacteria</taxon>
        <taxon>Sphingomonadales</taxon>
        <taxon>Sphingomonadaceae</taxon>
        <taxon>Sphingomonas</taxon>
    </lineage>
</organism>
<feature type="domain" description="Right handed beta helix" evidence="2">
    <location>
        <begin position="688"/>
        <end position="854"/>
    </location>
</feature>
<protein>
    <submittedName>
        <fullName evidence="4">Right-handed parallel beta-helix repeat-containing protein</fullName>
    </submittedName>
</protein>
<keyword evidence="5" id="KW-1185">Reference proteome</keyword>
<dbReference type="Proteomes" id="UP000704529">
    <property type="component" value="Unassembled WGS sequence"/>
</dbReference>
<evidence type="ECO:0000259" key="2">
    <source>
        <dbReference type="Pfam" id="PF13229"/>
    </source>
</evidence>
<dbReference type="Gene3D" id="2.160.20.10">
    <property type="entry name" value="Single-stranded right-handed beta-helix, Pectin lyase-like"/>
    <property type="match status" value="1"/>
</dbReference>
<dbReference type="InterPro" id="IPR011050">
    <property type="entry name" value="Pectin_lyase_fold/virulence"/>
</dbReference>
<dbReference type="SMART" id="SM00710">
    <property type="entry name" value="PbH1"/>
    <property type="match status" value="7"/>
</dbReference>
<accession>A0AA40ZVS2</accession>
<feature type="region of interest" description="Disordered" evidence="1">
    <location>
        <begin position="395"/>
        <end position="415"/>
    </location>
</feature>
<evidence type="ECO:0000313" key="3">
    <source>
        <dbReference type="EMBL" id="MBB4611483.1"/>
    </source>
</evidence>
<evidence type="ECO:0000256" key="1">
    <source>
        <dbReference type="SAM" id="MobiDB-lite"/>
    </source>
</evidence>
<dbReference type="EMBL" id="JACHNX010000031">
    <property type="protein sequence ID" value="MBB4611483.1"/>
    <property type="molecule type" value="Genomic_DNA"/>
</dbReference>
<name>A0AA40ZVS2_9SPHN</name>
<sequence length="870" mass="91459">MIVQAPKTSEYTRLSFTTGAYSWGKVRTGDVTAIAQLAIVSPGGIAVAPTGALSVVPAGQPRIIPGYGLLAEPSATNILSGLNNIAPVDASGWTLLNSRPAGATITVVDDTAALQAAGLFADLLAKGVMTGKVIRLYNPSSTTEFAIPMFDASGGKYGFSAYVRCLSGGGYMTVTGGGGQSDTFTNTAWARVGRVHNVGTQGRIMVKPLSEILVILPQAEVDRITSPIIVTGSPVTRVADVPGITSPILGKPHTIVIEGEMALQNGVERTLFELANADGAGFVVSRTTDGALTANLRGGYKKPCVPRLIGPGRFRIAHRVGIMGHSIAGAGISAHAPYVSVPAGLKTLTIGSRRDGSLPFTGWIREIRIITEVSRDQLETIVASPADAFLPETRRYVSPTGSDTNDGRTPQTPWKTMANVRDPLQFWPGTHFYFERGGSWAETLLPTNRCTYRAYGAGAKPRIGQGQQYALDENGASDFRVTELHFFGAKSRGINCYGASGVMIDGNEISGNGSLTDNNAIAVAIRGNTRKAECELVSKPADVVVSAFATTESALTGEYAVTCMVGGSGSATRWQVKRPDGTLVTGTAIGGTAFTSLDISFTISGSAAVGDVVKIRSKPFSEIAFPTSALAEDVWIENNYVHDNVGKAAGDAVYVEGVGGICAVIGNLIPPPLGTNADCIQVGRNSSLYVANPAHAIIRDNQVAAYTGGGKGAIVVLTESCLIEGNVVRGNNFCIGFNAITKAVVRWNTCYDSGLKDYSWGIGIGTEFDSANVEIYGNVIRDCVRGITLSGITTSTLTQPGRVPRSQSRSKIIVRDNIIERCSTGFFIDRPTSGLIENNTMRTVTNAFDVRATTGPQGEPLVTIINNTVA</sequence>
<reference evidence="4" key="2">
    <citation type="submission" date="2021-01" db="EMBL/GenBank/DDBJ databases">
        <title>Genome Sequencing of Type Strains.</title>
        <authorList>
            <person name="Lemaire J.F."/>
            <person name="Inderbitzin P."/>
            <person name="Collins S.B."/>
            <person name="Wespe N."/>
            <person name="Knight-Connoni V."/>
        </authorList>
    </citation>
    <scope>NUCLEOTIDE SEQUENCE</scope>
    <source>
        <strain evidence="4">DSM 14562</strain>
    </source>
</reference>